<dbReference type="SMART" id="SM00530">
    <property type="entry name" value="HTH_XRE"/>
    <property type="match status" value="1"/>
</dbReference>
<dbReference type="InterPro" id="IPR011990">
    <property type="entry name" value="TPR-like_helical_dom_sf"/>
</dbReference>
<evidence type="ECO:0000313" key="3">
    <source>
        <dbReference type="Proteomes" id="UP000309992"/>
    </source>
</evidence>
<evidence type="ECO:0000313" key="2">
    <source>
        <dbReference type="EMBL" id="TKG66907.1"/>
    </source>
</evidence>
<dbReference type="InterPro" id="IPR001387">
    <property type="entry name" value="Cro/C1-type_HTH"/>
</dbReference>
<name>A0ABY2RZT9_9PSEU</name>
<dbReference type="Gene3D" id="1.10.260.40">
    <property type="entry name" value="lambda repressor-like DNA-binding domains"/>
    <property type="match status" value="1"/>
</dbReference>
<keyword evidence="3" id="KW-1185">Reference proteome</keyword>
<dbReference type="InterPro" id="IPR010982">
    <property type="entry name" value="Lambda_DNA-bd_dom_sf"/>
</dbReference>
<dbReference type="CDD" id="cd00093">
    <property type="entry name" value="HTH_XRE"/>
    <property type="match status" value="1"/>
</dbReference>
<dbReference type="Proteomes" id="UP000309992">
    <property type="component" value="Unassembled WGS sequence"/>
</dbReference>
<reference evidence="2 3" key="1">
    <citation type="journal article" date="2015" name="Antonie Van Leeuwenhoek">
        <title>Prauserella endophytica sp. nov., an endophytic actinobacterium isolated from Tamarix taklamakanensis.</title>
        <authorList>
            <person name="Liu J.M."/>
            <person name="Habden X."/>
            <person name="Guo L."/>
            <person name="Tuo L."/>
            <person name="Jiang Z.K."/>
            <person name="Liu S.W."/>
            <person name="Liu X.F."/>
            <person name="Chen L."/>
            <person name="Li R.F."/>
            <person name="Zhang Y.Q."/>
            <person name="Sun C.H."/>
        </authorList>
    </citation>
    <scope>NUCLEOTIDE SEQUENCE [LARGE SCALE GENOMIC DNA]</scope>
    <source>
        <strain evidence="2 3">CGMCC 4.7182</strain>
    </source>
</reference>
<dbReference type="EMBL" id="SWMS01000014">
    <property type="protein sequence ID" value="TKG66907.1"/>
    <property type="molecule type" value="Genomic_DNA"/>
</dbReference>
<proteinExistence type="predicted"/>
<comment type="caution">
    <text evidence="2">The sequence shown here is derived from an EMBL/GenBank/DDBJ whole genome shotgun (WGS) entry which is preliminary data.</text>
</comment>
<dbReference type="SUPFAM" id="SSF48452">
    <property type="entry name" value="TPR-like"/>
    <property type="match status" value="1"/>
</dbReference>
<gene>
    <name evidence="2" type="ORF">FCN18_23625</name>
</gene>
<dbReference type="SUPFAM" id="SSF47413">
    <property type="entry name" value="lambda repressor-like DNA-binding domains"/>
    <property type="match status" value="1"/>
</dbReference>
<organism evidence="2 3">
    <name type="scientific">Prauserella endophytica</name>
    <dbReference type="NCBI Taxonomy" id="1592324"/>
    <lineage>
        <taxon>Bacteria</taxon>
        <taxon>Bacillati</taxon>
        <taxon>Actinomycetota</taxon>
        <taxon>Actinomycetes</taxon>
        <taxon>Pseudonocardiales</taxon>
        <taxon>Pseudonocardiaceae</taxon>
        <taxon>Prauserella</taxon>
        <taxon>Prauserella coralliicola group</taxon>
    </lineage>
</organism>
<accession>A0ABY2RZT9</accession>
<protein>
    <submittedName>
        <fullName evidence="2">Helix-turn-helix transcriptional regulator</fullName>
    </submittedName>
</protein>
<dbReference type="RefSeq" id="WP_137096113.1">
    <property type="nucleotide sequence ID" value="NZ_SWMS01000014.1"/>
</dbReference>
<dbReference type="Pfam" id="PF13560">
    <property type="entry name" value="HTH_31"/>
    <property type="match status" value="1"/>
</dbReference>
<evidence type="ECO:0000259" key="1">
    <source>
        <dbReference type="PROSITE" id="PS50943"/>
    </source>
</evidence>
<feature type="domain" description="HTH cro/C1-type" evidence="1">
    <location>
        <begin position="13"/>
        <end position="67"/>
    </location>
</feature>
<sequence length="396" mass="44101">MTHDEYDSVGRRVARARRLAGITQQQLADRAHVGLGTIRHVEQGRIPASPSFVASVARALRVKPAHLYDTREDQVMEEPSADSATISDLRSALDAYDDPRPEGAPLTLAAISRGLGTVARAIHQERYDEAAPKLPPLLHHLYPLAEQSGRKGEQARAALHDAYRMAATIGGQYRQFDLAALAHERHIHLAPSTGDPLRVVVSAYHRSTRHLQYADFRAGLRLLTRARDHLDASPEARAMAVQLDLRSAVLAARAGDGQEADEYIAEARAILDEFAPPERPYFNIDASALNTAVHWCALPVEQYDAAESLRRNDAVRVQDPTRPERVGHHHIDMARACVLHGDREKALVHLNEARRISPRRTRQHPQVRETVVTLAEQERRRDDTLAGFARWAGVQV</sequence>
<dbReference type="PROSITE" id="PS50943">
    <property type="entry name" value="HTH_CROC1"/>
    <property type="match status" value="1"/>
</dbReference>